<keyword evidence="6" id="KW-0393">Immunoglobulin domain</keyword>
<organism evidence="10 11">
    <name type="scientific">Petrolisthes cinctipes</name>
    <name type="common">Flat porcelain crab</name>
    <dbReference type="NCBI Taxonomy" id="88211"/>
    <lineage>
        <taxon>Eukaryota</taxon>
        <taxon>Metazoa</taxon>
        <taxon>Ecdysozoa</taxon>
        <taxon>Arthropoda</taxon>
        <taxon>Crustacea</taxon>
        <taxon>Multicrustacea</taxon>
        <taxon>Malacostraca</taxon>
        <taxon>Eumalacostraca</taxon>
        <taxon>Eucarida</taxon>
        <taxon>Decapoda</taxon>
        <taxon>Pleocyemata</taxon>
        <taxon>Anomura</taxon>
        <taxon>Galatheoidea</taxon>
        <taxon>Porcellanidae</taxon>
        <taxon>Petrolisthes</taxon>
    </lineage>
</organism>
<dbReference type="InterPro" id="IPR032675">
    <property type="entry name" value="LRR_dom_sf"/>
</dbReference>
<dbReference type="InterPro" id="IPR003599">
    <property type="entry name" value="Ig_sub"/>
</dbReference>
<feature type="domain" description="Ig-like" evidence="9">
    <location>
        <begin position="413"/>
        <end position="516"/>
    </location>
</feature>
<feature type="region of interest" description="Disordered" evidence="7">
    <location>
        <begin position="868"/>
        <end position="943"/>
    </location>
</feature>
<keyword evidence="11" id="KW-1185">Reference proteome</keyword>
<evidence type="ECO:0000256" key="6">
    <source>
        <dbReference type="ARBA" id="ARBA00023319"/>
    </source>
</evidence>
<dbReference type="PROSITE" id="PS50835">
    <property type="entry name" value="IG_LIKE"/>
    <property type="match status" value="3"/>
</dbReference>
<dbReference type="EMBL" id="JAWQEG010002184">
    <property type="protein sequence ID" value="KAK3873768.1"/>
    <property type="molecule type" value="Genomic_DNA"/>
</dbReference>
<keyword evidence="4" id="KW-1015">Disulfide bond</keyword>
<dbReference type="PROSITE" id="PS51450">
    <property type="entry name" value="LRR"/>
    <property type="match status" value="6"/>
</dbReference>
<accession>A0AAE1FKI3</accession>
<dbReference type="SUPFAM" id="SSF48726">
    <property type="entry name" value="Immunoglobulin"/>
    <property type="match status" value="3"/>
</dbReference>
<evidence type="ECO:0000256" key="7">
    <source>
        <dbReference type="SAM" id="MobiDB-lite"/>
    </source>
</evidence>
<keyword evidence="8" id="KW-0472">Membrane</keyword>
<keyword evidence="5" id="KW-0325">Glycoprotein</keyword>
<dbReference type="Gene3D" id="2.60.40.10">
    <property type="entry name" value="Immunoglobulins"/>
    <property type="match status" value="3"/>
</dbReference>
<dbReference type="Proteomes" id="UP001286313">
    <property type="component" value="Unassembled WGS sequence"/>
</dbReference>
<dbReference type="CDD" id="cd00096">
    <property type="entry name" value="Ig"/>
    <property type="match status" value="1"/>
</dbReference>
<reference evidence="10" key="1">
    <citation type="submission" date="2023-10" db="EMBL/GenBank/DDBJ databases">
        <title>Genome assemblies of two species of porcelain crab, Petrolisthes cinctipes and Petrolisthes manimaculis (Anomura: Porcellanidae).</title>
        <authorList>
            <person name="Angst P."/>
        </authorList>
    </citation>
    <scope>NUCLEOTIDE SEQUENCE</scope>
    <source>
        <strain evidence="10">PB745_01</strain>
        <tissue evidence="10">Gill</tissue>
    </source>
</reference>
<dbReference type="Pfam" id="PF13927">
    <property type="entry name" value="Ig_3"/>
    <property type="match status" value="1"/>
</dbReference>
<proteinExistence type="predicted"/>
<dbReference type="FunFam" id="2.60.40.10:FF:000032">
    <property type="entry name" value="palladin isoform X1"/>
    <property type="match status" value="1"/>
</dbReference>
<dbReference type="InterPro" id="IPR036179">
    <property type="entry name" value="Ig-like_dom_sf"/>
</dbReference>
<gene>
    <name evidence="10" type="ORF">Pcinc_021249</name>
</gene>
<evidence type="ECO:0000256" key="8">
    <source>
        <dbReference type="SAM" id="Phobius"/>
    </source>
</evidence>
<dbReference type="InterPro" id="IPR050467">
    <property type="entry name" value="LRFN"/>
</dbReference>
<dbReference type="FunFam" id="2.60.40.10:FF:000107">
    <property type="entry name" value="Myosin, light chain kinase a"/>
    <property type="match status" value="1"/>
</dbReference>
<dbReference type="InterPro" id="IPR003598">
    <property type="entry name" value="Ig_sub2"/>
</dbReference>
<name>A0AAE1FKI3_PETCI</name>
<dbReference type="PANTHER" id="PTHR45842:SF21">
    <property type="entry name" value="IG-LIKE DOMAIN-CONTAINING PROTEIN"/>
    <property type="match status" value="1"/>
</dbReference>
<keyword evidence="8" id="KW-1133">Transmembrane helix</keyword>
<dbReference type="SUPFAM" id="SSF52058">
    <property type="entry name" value="L domain-like"/>
    <property type="match status" value="1"/>
</dbReference>
<feature type="transmembrane region" description="Helical" evidence="8">
    <location>
        <begin position="713"/>
        <end position="734"/>
    </location>
</feature>
<dbReference type="FunFam" id="3.80.10.10:FF:001164">
    <property type="entry name" value="GH01279p"/>
    <property type="match status" value="1"/>
</dbReference>
<dbReference type="SMART" id="SM00369">
    <property type="entry name" value="LRR_TYP"/>
    <property type="match status" value="13"/>
</dbReference>
<feature type="region of interest" description="Disordered" evidence="7">
    <location>
        <begin position="783"/>
        <end position="824"/>
    </location>
</feature>
<evidence type="ECO:0000259" key="9">
    <source>
        <dbReference type="PROSITE" id="PS50835"/>
    </source>
</evidence>
<feature type="domain" description="Ig-like" evidence="9">
    <location>
        <begin position="615"/>
        <end position="701"/>
    </location>
</feature>
<feature type="domain" description="Ig-like" evidence="9">
    <location>
        <begin position="521"/>
        <end position="610"/>
    </location>
</feature>
<sequence length="1107" mass="121481">MLSGWYLQRLGLDRLPPLGDLPSLRSLDLGSNKVKSVEDLSLTGLPNLQELDLSKNQLTSLTSRAFVNITLVRLNLSRNMIARLDTNSFQHLGSLAELKLSRNRLTPATFNRSAPVFTNLTNLRLLDLNGNRISRLQGLMFEDLKKLKILKLRRNEVASFSDGVFYGLDAIDKLYLDYNNMTVVHKGLLFGLGSLTHLALSHNHIDSIRPDSWKSTQRLVSLDLSQNRLVSLREGTFRGLGDLTTLKLSFNHLAHIEHNSFQPTTSLTVLELDHNQLRWSVEDNSGAFSSLGVLKSLSLAYNSIETIHAETFVPMSSLTTLDLLGNQLRTLPHNPFSTLLHLTTLHLNTSSLVCDCHLAWLPAWLTSFTHNSSNSPSLSSSLTVSCNYPASLRERQVSSLHTSEFSCKSSPRPEIRQSPKDQIVLHGTNVTLACVAQAGQAGDQPKFMWRKNNQLLVDFKMETLVSVIGGDGEGGAMHNVTSLLHLQNVTEADSGEFQCVVRNHFGASYSERANIQVHIFPYFTKTPSSVGVRAGEVARLECVASGSPAPEISLLKDGGDDFPAARERRIHVLKNETIFFIKPVRPHDEGRYTCRATNAAGTATAHATVSVRQIPEFTKPPKDEIATLGDNAVLECQGMGLPQPRLTWSKDGETVEEDGHYVLVENSQYLLIKETRMEDVGTYVCELTNILGTARARLNLTIRETGNNSTTTGILVMAGVCCVVVTSLVWVVIIHQTRKRAHRSAVPPYPRENGGVSQCYSSAHALHMTPEMIHPTYTPLLAGPQEAYRGQDSGSEHSSGKDSGTGDSAGQRSSENLPLDLTQPGMRRSLLVCAEPGSPTPVLRGISGVNSMVGDGLCDDLPAMSRPRLSTFSPQHHHHHHHLSPGSFSPGVHSARVRRSSHSSRLLPVSSPVTPSSTLPRHIPSHQPHYSQPASFAATQKPTSPLTATEVSCQQSPHQVNDNTEDVCSQSGRCHSPQYADSESLTIRDVEVRNYNPRASVCSTASDRRSELDLRIETPEVWDEEEEHPANEVLGLPKSVRVFVLPDGISQDQPCHTCNEVAFHLASSGSNELHSSPASLKSIIVIECGCYGTKRKGETRQMTSLVA</sequence>
<keyword evidence="1" id="KW-0433">Leucine-rich repeat</keyword>
<dbReference type="SMART" id="SM00408">
    <property type="entry name" value="IGc2"/>
    <property type="match status" value="3"/>
</dbReference>
<dbReference type="PRINTS" id="PR00019">
    <property type="entry name" value="LEURICHRPT"/>
</dbReference>
<evidence type="ECO:0000313" key="10">
    <source>
        <dbReference type="EMBL" id="KAK3873768.1"/>
    </source>
</evidence>
<dbReference type="SMART" id="SM00409">
    <property type="entry name" value="IG"/>
    <property type="match status" value="3"/>
</dbReference>
<protein>
    <recommendedName>
        <fullName evidence="9">Ig-like domain-containing protein</fullName>
    </recommendedName>
</protein>
<dbReference type="InterPro" id="IPR000483">
    <property type="entry name" value="Cys-rich_flank_reg_C"/>
</dbReference>
<dbReference type="InterPro" id="IPR013783">
    <property type="entry name" value="Ig-like_fold"/>
</dbReference>
<evidence type="ECO:0000313" key="11">
    <source>
        <dbReference type="Proteomes" id="UP001286313"/>
    </source>
</evidence>
<dbReference type="Gene3D" id="3.80.10.10">
    <property type="entry name" value="Ribonuclease Inhibitor"/>
    <property type="match status" value="4"/>
</dbReference>
<dbReference type="InterPro" id="IPR003591">
    <property type="entry name" value="Leu-rich_rpt_typical-subtyp"/>
</dbReference>
<evidence type="ECO:0000256" key="3">
    <source>
        <dbReference type="ARBA" id="ARBA00022737"/>
    </source>
</evidence>
<dbReference type="InterPro" id="IPR013098">
    <property type="entry name" value="Ig_I-set"/>
</dbReference>
<dbReference type="InterPro" id="IPR007110">
    <property type="entry name" value="Ig-like_dom"/>
</dbReference>
<dbReference type="AlphaFoldDB" id="A0AAE1FKI3"/>
<dbReference type="Pfam" id="PF13855">
    <property type="entry name" value="LRR_8"/>
    <property type="match status" value="4"/>
</dbReference>
<evidence type="ECO:0000256" key="5">
    <source>
        <dbReference type="ARBA" id="ARBA00023180"/>
    </source>
</evidence>
<dbReference type="Pfam" id="PF07679">
    <property type="entry name" value="I-set"/>
    <property type="match status" value="2"/>
</dbReference>
<keyword evidence="2" id="KW-0732">Signal</keyword>
<feature type="compositionally biased region" description="Polar residues" evidence="7">
    <location>
        <begin position="928"/>
        <end position="943"/>
    </location>
</feature>
<evidence type="ECO:0000256" key="1">
    <source>
        <dbReference type="ARBA" id="ARBA00022614"/>
    </source>
</evidence>
<feature type="compositionally biased region" description="Low complexity" evidence="7">
    <location>
        <begin position="903"/>
        <end position="921"/>
    </location>
</feature>
<evidence type="ECO:0000256" key="2">
    <source>
        <dbReference type="ARBA" id="ARBA00022729"/>
    </source>
</evidence>
<keyword evidence="8" id="KW-0812">Transmembrane</keyword>
<dbReference type="InterPro" id="IPR001611">
    <property type="entry name" value="Leu-rich_rpt"/>
</dbReference>
<dbReference type="SMART" id="SM00365">
    <property type="entry name" value="LRR_SD22"/>
    <property type="match status" value="5"/>
</dbReference>
<comment type="caution">
    <text evidence="10">The sequence shown here is derived from an EMBL/GenBank/DDBJ whole genome shotgun (WGS) entry which is preliminary data.</text>
</comment>
<feature type="compositionally biased region" description="Polar residues" evidence="7">
    <location>
        <begin position="801"/>
        <end position="816"/>
    </location>
</feature>
<dbReference type="PANTHER" id="PTHR45842">
    <property type="entry name" value="SYNAPTIC ADHESION-LIKE MOLECULE SALM"/>
    <property type="match status" value="1"/>
</dbReference>
<keyword evidence="3" id="KW-0677">Repeat</keyword>
<evidence type="ECO:0000256" key="4">
    <source>
        <dbReference type="ARBA" id="ARBA00023157"/>
    </source>
</evidence>
<dbReference type="SMART" id="SM00082">
    <property type="entry name" value="LRRCT"/>
    <property type="match status" value="1"/>
</dbReference>